<accession>A0A0H5AIS5</accession>
<dbReference type="RefSeq" id="WP_049712862.1">
    <property type="nucleotide sequence ID" value="NZ_CP011507.1"/>
</dbReference>
<dbReference type="AlphaFoldDB" id="A0A0H5AIS5"/>
<evidence type="ECO:0000313" key="2">
    <source>
        <dbReference type="Proteomes" id="UP000036608"/>
    </source>
</evidence>
<organism evidence="1 2">
    <name type="scientific">Pseudomonas trivialis</name>
    <dbReference type="NCBI Taxonomy" id="200450"/>
    <lineage>
        <taxon>Bacteria</taxon>
        <taxon>Pseudomonadati</taxon>
        <taxon>Pseudomonadota</taxon>
        <taxon>Gammaproteobacteria</taxon>
        <taxon>Pseudomonadales</taxon>
        <taxon>Pseudomonadaceae</taxon>
        <taxon>Pseudomonas</taxon>
    </lineage>
</organism>
<name>A0A0H5AIS5_9PSED</name>
<dbReference type="Proteomes" id="UP000036608">
    <property type="component" value="Chromosome"/>
</dbReference>
<evidence type="ECO:0000313" key="1">
    <source>
        <dbReference type="EMBL" id="AKS09575.1"/>
    </source>
</evidence>
<dbReference type="EMBL" id="CP011507">
    <property type="protein sequence ID" value="AKS09575.1"/>
    <property type="molecule type" value="Genomic_DNA"/>
</dbReference>
<dbReference type="KEGG" id="ptv:AA957_26835"/>
<protein>
    <submittedName>
        <fullName evidence="1">Uncharacterized protein</fullName>
    </submittedName>
</protein>
<gene>
    <name evidence="1" type="ORF">AA957_26835</name>
</gene>
<reference evidence="2" key="2">
    <citation type="submission" date="2015-05" db="EMBL/GenBank/DDBJ databases">
        <authorList>
            <person name="Swarnkar M.K."/>
            <person name="Vyas P."/>
            <person name="Rahi P."/>
            <person name="Thakur R."/>
            <person name="Thakur N."/>
            <person name="Singh A.K."/>
            <person name="Gulati A."/>
        </authorList>
    </citation>
    <scope>NUCLEOTIDE SEQUENCE [LARGE SCALE GENOMIC DNA]</scope>
    <source>
        <strain evidence="2">745</strain>
    </source>
</reference>
<dbReference type="OrthoDB" id="6888920at2"/>
<reference evidence="1 2" key="1">
    <citation type="journal article" date="2015" name="Genome Announc.">
        <title>Complete Genome Sequence of the Rhizobacterium Pseudomonas trivialis Strain IHBB745 with Multiple Plant Growth-Promoting Activities and Tolerance to Desiccation and Alkalinity.</title>
        <authorList>
            <person name="Gulati A."/>
            <person name="Swarnkar M.K."/>
            <person name="Vyas P."/>
            <person name="Rahi P."/>
            <person name="Thakur R."/>
            <person name="Thakur N."/>
            <person name="Singh A.K."/>
        </authorList>
    </citation>
    <scope>NUCLEOTIDE SEQUENCE [LARGE SCALE GENOMIC DNA]</scope>
    <source>
        <strain evidence="2">745</strain>
    </source>
</reference>
<sequence>MSLLDDLIRSYALRKLTGMFEGFAEPAVGTQYRRNTQAIGRWLEQLHGSSPQEVTHTLFKQMKEARRRGDVRRFNAQTVLLELMVESNRALDLVTYSAFLCAASDRQEGS</sequence>
<proteinExistence type="predicted"/>